<dbReference type="GO" id="GO:0016477">
    <property type="term" value="P:cell migration"/>
    <property type="evidence" value="ECO:0007669"/>
    <property type="project" value="TreeGrafter"/>
</dbReference>
<feature type="domain" description="FH2" evidence="3">
    <location>
        <begin position="377"/>
        <end position="757"/>
    </location>
</feature>
<dbReference type="Pfam" id="PF02181">
    <property type="entry name" value="FH2"/>
    <property type="match status" value="1"/>
</dbReference>
<dbReference type="Gene3D" id="1.20.58.2220">
    <property type="entry name" value="Formin, FH2 domain"/>
    <property type="match status" value="1"/>
</dbReference>
<dbReference type="GO" id="GO:0008360">
    <property type="term" value="P:regulation of cell shape"/>
    <property type="evidence" value="ECO:0007669"/>
    <property type="project" value="TreeGrafter"/>
</dbReference>
<dbReference type="Gene3D" id="1.25.10.10">
    <property type="entry name" value="Leucine-rich Repeat Variant"/>
    <property type="match status" value="1"/>
</dbReference>
<dbReference type="EMBL" id="OU895879">
    <property type="protein sequence ID" value="CAG9809612.1"/>
    <property type="molecule type" value="Genomic_DNA"/>
</dbReference>
<accession>A0A9N9WXL7</accession>
<dbReference type="PANTHER" id="PTHR45857">
    <property type="entry name" value="FORMIN-LIKE PROTEIN"/>
    <property type="match status" value="1"/>
</dbReference>
<dbReference type="SUPFAM" id="SSF48371">
    <property type="entry name" value="ARM repeat"/>
    <property type="match status" value="1"/>
</dbReference>
<comment type="similarity">
    <text evidence="1">Belongs to the formin homology family.</text>
</comment>
<evidence type="ECO:0000313" key="5">
    <source>
        <dbReference type="EMBL" id="CAG9809612.1"/>
    </source>
</evidence>
<dbReference type="GO" id="GO:0051015">
    <property type="term" value="F:actin filament binding"/>
    <property type="evidence" value="ECO:0007669"/>
    <property type="project" value="TreeGrafter"/>
</dbReference>
<dbReference type="Pfam" id="PF06371">
    <property type="entry name" value="Drf_GBD"/>
    <property type="match status" value="1"/>
</dbReference>
<evidence type="ECO:0000256" key="1">
    <source>
        <dbReference type="ARBA" id="ARBA00023449"/>
    </source>
</evidence>
<evidence type="ECO:0000256" key="2">
    <source>
        <dbReference type="SAM" id="MobiDB-lite"/>
    </source>
</evidence>
<dbReference type="PANTHER" id="PTHR45857:SF9">
    <property type="entry name" value="MULTIPLE WING HAIRS, ISOFORM C"/>
    <property type="match status" value="1"/>
</dbReference>
<dbReference type="GO" id="GO:0030866">
    <property type="term" value="P:cortical actin cytoskeleton organization"/>
    <property type="evidence" value="ECO:0007669"/>
    <property type="project" value="TreeGrafter"/>
</dbReference>
<feature type="region of interest" description="Disordered" evidence="2">
    <location>
        <begin position="331"/>
        <end position="356"/>
    </location>
</feature>
<organism evidence="5 6">
    <name type="scientific">Chironomus riparius</name>
    <dbReference type="NCBI Taxonomy" id="315576"/>
    <lineage>
        <taxon>Eukaryota</taxon>
        <taxon>Metazoa</taxon>
        <taxon>Ecdysozoa</taxon>
        <taxon>Arthropoda</taxon>
        <taxon>Hexapoda</taxon>
        <taxon>Insecta</taxon>
        <taxon>Pterygota</taxon>
        <taxon>Neoptera</taxon>
        <taxon>Endopterygota</taxon>
        <taxon>Diptera</taxon>
        <taxon>Nematocera</taxon>
        <taxon>Chironomoidea</taxon>
        <taxon>Chironomidae</taxon>
        <taxon>Chironominae</taxon>
        <taxon>Chironomus</taxon>
    </lineage>
</organism>
<feature type="domain" description="Formin GTPase-binding" evidence="4">
    <location>
        <begin position="1"/>
        <end position="164"/>
    </location>
</feature>
<dbReference type="GO" id="GO:0005829">
    <property type="term" value="C:cytosol"/>
    <property type="evidence" value="ECO:0007669"/>
    <property type="project" value="TreeGrafter"/>
</dbReference>
<evidence type="ECO:0008006" key="7">
    <source>
        <dbReference type="Google" id="ProtNLM"/>
    </source>
</evidence>
<proteinExistence type="inferred from homology"/>
<protein>
    <recommendedName>
        <fullName evidence="7">FH2 domain-containing protein</fullName>
    </recommendedName>
</protein>
<evidence type="ECO:0000313" key="6">
    <source>
        <dbReference type="Proteomes" id="UP001153620"/>
    </source>
</evidence>
<dbReference type="InterPro" id="IPR011989">
    <property type="entry name" value="ARM-like"/>
</dbReference>
<dbReference type="Proteomes" id="UP001153620">
    <property type="component" value="Chromosome 3"/>
</dbReference>
<dbReference type="InterPro" id="IPR016024">
    <property type="entry name" value="ARM-type_fold"/>
</dbReference>
<dbReference type="InterPro" id="IPR015425">
    <property type="entry name" value="FH2_Formin"/>
</dbReference>
<dbReference type="SMART" id="SM01140">
    <property type="entry name" value="Drf_GBD"/>
    <property type="match status" value="1"/>
</dbReference>
<name>A0A9N9WXL7_9DIPT</name>
<dbReference type="InterPro" id="IPR042201">
    <property type="entry name" value="FH2_Formin_sf"/>
</dbReference>
<dbReference type="InterPro" id="IPR010473">
    <property type="entry name" value="GTPase-bd"/>
</dbReference>
<reference evidence="5" key="2">
    <citation type="submission" date="2022-10" db="EMBL/GenBank/DDBJ databases">
        <authorList>
            <consortium name="ENA_rothamsted_submissions"/>
            <consortium name="culmorum"/>
            <person name="King R."/>
        </authorList>
    </citation>
    <scope>NUCLEOTIDE SEQUENCE</scope>
</reference>
<evidence type="ECO:0000259" key="3">
    <source>
        <dbReference type="SMART" id="SM00498"/>
    </source>
</evidence>
<gene>
    <name evidence="5" type="ORF">CHIRRI_LOCUS12433</name>
</gene>
<sequence>MPDKDSLHRSFNQLLGSLDLPNDKIKEMNSYDNHKKWELLCSRSLMKVHQSPSAYLKRLKISASRETLRGLEVSLRTYSTEWLHDFLNQRKCLNIIVNIINTGNLSSEKFQIALLCLRAILYSTPGFTVVINHPKLLESLVNNLRKVSTKNQTLILQLLVFVCKKSLDGRGKILELFKIDDAKRQLMDFLTIKCIVSEQQNILATLNLIRAILESTTDINHRIVLQYAFNEIGLDDHIKRLMLNESNLISEVIDEITEYKSTIINVNQLIKDRDCIKQHVLNIKTLNEKLEPKDLKIRSSETKIGEMEKQLINYKRNQEVEKKDGLEKLSEGSKVDKIPDVSSKTEISGQSIAPLPPLCVPPPPPPPKMLGPLLLPIKKKFDPKSKMPTLHWSILRPNRIRGTIFGDINDENIRMAINFNHFEDKFCIVDTQQKQQQGGKQIAVTKSFTRIPNYVTLLESNRQRNVSILFRKLNLNADVVVQIINEYDVNQLKYENVELLTRMAPKDEEYFLFRQYIDEKKDIVLLSDEDKFLLKLSLVERLQVKLNIMEFMGNFNDQVDSLLVQISAISSASLSLKSSEKFKGIIEIILTFGNYMNGNKSSGSAYGFHMRGTLEKLNDTRSNDKKQSLLQYIVTDVIAQQFPQFLSLNTELLCMKTAARVSMKNVANEVSSIKCSWREMSDECDLSLNTALKAFKESSYGTCNKLINEFEQAQNNYNDCMAYFGECDATIDSDEFFTIVEKFVAQFMAIVSKVKCS</sequence>
<keyword evidence="6" id="KW-1185">Reference proteome</keyword>
<evidence type="ECO:0000259" key="4">
    <source>
        <dbReference type="SMART" id="SM01140"/>
    </source>
</evidence>
<feature type="compositionally biased region" description="Polar residues" evidence="2">
    <location>
        <begin position="342"/>
        <end position="351"/>
    </location>
</feature>
<dbReference type="InterPro" id="IPR043592">
    <property type="entry name" value="FMNL_animal"/>
</dbReference>
<dbReference type="GO" id="GO:0031267">
    <property type="term" value="F:small GTPase binding"/>
    <property type="evidence" value="ECO:0007669"/>
    <property type="project" value="InterPro"/>
</dbReference>
<reference evidence="5" key="1">
    <citation type="submission" date="2022-01" db="EMBL/GenBank/DDBJ databases">
        <authorList>
            <person name="King R."/>
        </authorList>
    </citation>
    <scope>NUCLEOTIDE SEQUENCE</scope>
</reference>
<dbReference type="OrthoDB" id="1104827at2759"/>
<dbReference type="SUPFAM" id="SSF101447">
    <property type="entry name" value="Formin homology 2 domain (FH2 domain)"/>
    <property type="match status" value="1"/>
</dbReference>
<dbReference type="SMART" id="SM00498">
    <property type="entry name" value="FH2"/>
    <property type="match status" value="1"/>
</dbReference>
<dbReference type="AlphaFoldDB" id="A0A9N9WXL7"/>